<evidence type="ECO:0000256" key="1">
    <source>
        <dbReference type="ARBA" id="ARBA00023054"/>
    </source>
</evidence>
<evidence type="ECO:0000313" key="5">
    <source>
        <dbReference type="Proteomes" id="UP000265120"/>
    </source>
</evidence>
<dbReference type="InParanoid" id="A0A3P8VMI3"/>
<dbReference type="Proteomes" id="UP000265120">
    <property type="component" value="Chromosome 19"/>
</dbReference>
<feature type="compositionally biased region" description="Polar residues" evidence="2">
    <location>
        <begin position="331"/>
        <end position="360"/>
    </location>
</feature>
<reference evidence="4" key="2">
    <citation type="submission" date="2025-08" db="UniProtKB">
        <authorList>
            <consortium name="Ensembl"/>
        </authorList>
    </citation>
    <scope>IDENTIFICATION</scope>
</reference>
<feature type="compositionally biased region" description="Low complexity" evidence="2">
    <location>
        <begin position="828"/>
        <end position="842"/>
    </location>
</feature>
<name>A0A3P8VMI3_CYNSE</name>
<feature type="compositionally biased region" description="Low complexity" evidence="2">
    <location>
        <begin position="529"/>
        <end position="542"/>
    </location>
</feature>
<feature type="compositionally biased region" description="Polar residues" evidence="2">
    <location>
        <begin position="584"/>
        <end position="595"/>
    </location>
</feature>
<dbReference type="FunCoup" id="A0A3P8VMI3">
    <property type="interactions" value="275"/>
</dbReference>
<feature type="compositionally biased region" description="Polar residues" evidence="2">
    <location>
        <begin position="424"/>
        <end position="442"/>
    </location>
</feature>
<feature type="region of interest" description="Disordered" evidence="2">
    <location>
        <begin position="213"/>
        <end position="271"/>
    </location>
</feature>
<proteinExistence type="predicted"/>
<feature type="region of interest" description="Disordered" evidence="2">
    <location>
        <begin position="20"/>
        <end position="65"/>
    </location>
</feature>
<dbReference type="AlphaFoldDB" id="A0A3P8VMI3"/>
<feature type="compositionally biased region" description="Polar residues" evidence="2">
    <location>
        <begin position="376"/>
        <end position="391"/>
    </location>
</feature>
<feature type="region of interest" description="Disordered" evidence="2">
    <location>
        <begin position="278"/>
        <end position="297"/>
    </location>
</feature>
<dbReference type="PANTHER" id="PTHR24200">
    <property type="entry name" value="TOUCAN, ISOFORM A"/>
    <property type="match status" value="1"/>
</dbReference>
<dbReference type="GO" id="GO:0005737">
    <property type="term" value="C:cytoplasm"/>
    <property type="evidence" value="ECO:0007669"/>
    <property type="project" value="TreeGrafter"/>
</dbReference>
<dbReference type="PANTHER" id="PTHR24200:SF15">
    <property type="entry name" value="MICROTUBULE-ASSOCIATED TUMOR SUPPRESSOR CANDIDATE 2-LIKE ISOFORM X1"/>
    <property type="match status" value="1"/>
</dbReference>
<dbReference type="GO" id="GO:0005634">
    <property type="term" value="C:nucleus"/>
    <property type="evidence" value="ECO:0007669"/>
    <property type="project" value="TreeGrafter"/>
</dbReference>
<dbReference type="GeneTree" id="ENSGT00940000178002"/>
<feature type="compositionally biased region" description="Polar residues" evidence="2">
    <location>
        <begin position="796"/>
        <end position="808"/>
    </location>
</feature>
<reference evidence="4 5" key="1">
    <citation type="journal article" date="2014" name="Nat. Genet.">
        <title>Whole-genome sequence of a flatfish provides insights into ZW sex chromosome evolution and adaptation to a benthic lifestyle.</title>
        <authorList>
            <person name="Chen S."/>
            <person name="Zhang G."/>
            <person name="Shao C."/>
            <person name="Huang Q."/>
            <person name="Liu G."/>
            <person name="Zhang P."/>
            <person name="Song W."/>
            <person name="An N."/>
            <person name="Chalopin D."/>
            <person name="Volff J.N."/>
            <person name="Hong Y."/>
            <person name="Li Q."/>
            <person name="Sha Z."/>
            <person name="Zhou H."/>
            <person name="Xie M."/>
            <person name="Yu Q."/>
            <person name="Liu Y."/>
            <person name="Xiang H."/>
            <person name="Wang N."/>
            <person name="Wu K."/>
            <person name="Yang C."/>
            <person name="Zhou Q."/>
            <person name="Liao X."/>
            <person name="Yang L."/>
            <person name="Hu Q."/>
            <person name="Zhang J."/>
            <person name="Meng L."/>
            <person name="Jin L."/>
            <person name="Tian Y."/>
            <person name="Lian J."/>
            <person name="Yang J."/>
            <person name="Miao G."/>
            <person name="Liu S."/>
            <person name="Liang Z."/>
            <person name="Yan F."/>
            <person name="Li Y."/>
            <person name="Sun B."/>
            <person name="Zhang H."/>
            <person name="Zhang J."/>
            <person name="Zhu Y."/>
            <person name="Du M."/>
            <person name="Zhao Y."/>
            <person name="Schartl M."/>
            <person name="Tang Q."/>
            <person name="Wang J."/>
        </authorList>
    </citation>
    <scope>NUCLEOTIDE SEQUENCE</scope>
</reference>
<sequence length="1038" mass="112288">MSIPSRFQGMRVSVDRGDRFVNKLSSGDDNANQFTSLSEEEDRRMTGDTGYSTCPVPPLVSQRDSPDKLVFWGSEHREFEILEHQGIRTFSENQDQEEDNEDPDDEGSFRDGRDDGPMSISSSSTASSASIGHRRNDNDSNKVERRKQKYEDVPKRIACHSTEELDTCVSGSAEVNVTRSGSERHRRGLKESKSETNVYVSSLSAAVLSGSLSSALDGSGETPSPASLSSKIHPYPNANNSTSAQTRRRAVPVNTNQVSPSPHPQEKQDSLQFCSRDQIQQEGNPQRSGTSSDLGLGQRRRAGFDERVLPPRRQQLVRPLCQTEVERTRNSSEFNSNQDETDQTDSPKQTLDSYSNGSSRKLTRSSLREPLDISHLYNTSAVSQPRQQSQTVRREVSPALKQPASTQGQSSTSPNPFTLERRPQTQFTYRRNCSSPNRTGVESRSSTPPSPQSPLMTPQGSPRRQPSMFILSKNVSGVVRHVPSGCSPAVNTPAQGHGNSCLRAPVKTSISTSGIPKAPLNNQQGSTYSPHNPNPKDSSPSPKLKPKGVRPKIITYVRKNPQFKPQAADGHYQVSSLPSRLSAYAQGQTPNSIKGSSKEPSKPEAAPVLSASNLHFEKCRQDMQSNVFPSGVMSRSIRPPGHANTVPATHLHVMPHAHSHTAPPNLGSKADNFYGAQSEVGRSASFKGSSAEEVPQAVVPAGGTGSLLRSGRGLRLGLGAVNRTAAATAKGKGPGPDQRSAPVYNQPVQPVSPATSLKPQGNTDGQLFNQHAAAAPPVSAQPQAMAPASRSLLPKASQSGLRPPGFSTSRLPAGRLAAFGFIRTSSVSSVSSAQSVDSAQSDTCRTTQRQNVSEEPPPPHRVSTSPPSADHQRGPPCRSSSLQPPSTPALPRRFLPPQPRSSPGVGRKEFQRSSDVTRSLPSSPKRLAVVPPKPQSPVQSVQRLAAAVRGSAPPGSPRCVAPLRQQQEQQESLLREKEEAQQKIRQKQAEEKEKGEQREEVSDSTRFEFTSTTPLVLFLFSFLWLILCLLVSVAAGTL</sequence>
<feature type="region of interest" description="Disordered" evidence="2">
    <location>
        <begin position="303"/>
        <end position="466"/>
    </location>
</feature>
<evidence type="ECO:0000256" key="3">
    <source>
        <dbReference type="SAM" id="Phobius"/>
    </source>
</evidence>
<feature type="compositionally biased region" description="Polar residues" evidence="2">
    <location>
        <begin position="278"/>
        <end position="293"/>
    </location>
</feature>
<feature type="compositionally biased region" description="Basic and acidic residues" evidence="2">
    <location>
        <begin position="134"/>
        <end position="155"/>
    </location>
</feature>
<dbReference type="OMA" id="GSEQQCM"/>
<keyword evidence="1" id="KW-0175">Coiled coil</keyword>
<organism evidence="4 5">
    <name type="scientific">Cynoglossus semilaevis</name>
    <name type="common">Tongue sole</name>
    <dbReference type="NCBI Taxonomy" id="244447"/>
    <lineage>
        <taxon>Eukaryota</taxon>
        <taxon>Metazoa</taxon>
        <taxon>Chordata</taxon>
        <taxon>Craniata</taxon>
        <taxon>Vertebrata</taxon>
        <taxon>Euteleostomi</taxon>
        <taxon>Actinopterygii</taxon>
        <taxon>Neopterygii</taxon>
        <taxon>Teleostei</taxon>
        <taxon>Neoteleostei</taxon>
        <taxon>Acanthomorphata</taxon>
        <taxon>Carangaria</taxon>
        <taxon>Pleuronectiformes</taxon>
        <taxon>Pleuronectoidei</taxon>
        <taxon>Cynoglossidae</taxon>
        <taxon>Cynoglossinae</taxon>
        <taxon>Cynoglossus</taxon>
    </lineage>
</organism>
<feature type="region of interest" description="Disordered" evidence="2">
    <location>
        <begin position="725"/>
        <end position="808"/>
    </location>
</feature>
<feature type="compositionally biased region" description="Polar residues" evidence="2">
    <location>
        <begin position="843"/>
        <end position="853"/>
    </location>
</feature>
<feature type="compositionally biased region" description="Low complexity" evidence="2">
    <location>
        <begin position="443"/>
        <end position="459"/>
    </location>
</feature>
<feature type="compositionally biased region" description="Polar residues" evidence="2">
    <location>
        <begin position="23"/>
        <end position="37"/>
    </location>
</feature>
<feature type="compositionally biased region" description="Acidic residues" evidence="2">
    <location>
        <begin position="94"/>
        <end position="106"/>
    </location>
</feature>
<feature type="compositionally biased region" description="Polar residues" evidence="2">
    <location>
        <begin position="221"/>
        <end position="230"/>
    </location>
</feature>
<feature type="region of interest" description="Disordered" evidence="2">
    <location>
        <begin position="828"/>
        <end position="970"/>
    </location>
</feature>
<feature type="compositionally biased region" description="Low complexity" evidence="2">
    <location>
        <begin position="772"/>
        <end position="789"/>
    </location>
</feature>
<feature type="compositionally biased region" description="Polar residues" evidence="2">
    <location>
        <begin position="746"/>
        <end position="769"/>
    </location>
</feature>
<feature type="region of interest" description="Disordered" evidence="2">
    <location>
        <begin position="985"/>
        <end position="1005"/>
    </location>
</feature>
<evidence type="ECO:0000256" key="2">
    <source>
        <dbReference type="SAM" id="MobiDB-lite"/>
    </source>
</evidence>
<feature type="compositionally biased region" description="Polar residues" evidence="2">
    <location>
        <begin position="169"/>
        <end position="180"/>
    </location>
</feature>
<feature type="compositionally biased region" description="Low complexity" evidence="2">
    <location>
        <begin position="119"/>
        <end position="131"/>
    </location>
</feature>
<feature type="compositionally biased region" description="Polar residues" evidence="2">
    <location>
        <begin position="510"/>
        <end position="528"/>
    </location>
</feature>
<feature type="region of interest" description="Disordered" evidence="2">
    <location>
        <begin position="584"/>
        <end position="605"/>
    </location>
</feature>
<feature type="region of interest" description="Disordered" evidence="2">
    <location>
        <begin position="510"/>
        <end position="549"/>
    </location>
</feature>
<feature type="transmembrane region" description="Helical" evidence="3">
    <location>
        <begin position="1015"/>
        <end position="1035"/>
    </location>
</feature>
<dbReference type="InterPro" id="IPR051293">
    <property type="entry name" value="MTUS1/CCDC69"/>
</dbReference>
<keyword evidence="3" id="KW-0472">Membrane</keyword>
<feature type="compositionally biased region" description="Basic and acidic residues" evidence="2">
    <location>
        <begin position="107"/>
        <end position="116"/>
    </location>
</feature>
<keyword evidence="3" id="KW-0812">Transmembrane</keyword>
<feature type="region of interest" description="Disordered" evidence="2">
    <location>
        <begin position="83"/>
        <end position="196"/>
    </location>
</feature>
<dbReference type="Ensembl" id="ENSCSET00000014616.1">
    <property type="protein sequence ID" value="ENSCSEP00000014446.1"/>
    <property type="gene ID" value="ENSCSEG00000009302.1"/>
</dbReference>
<evidence type="ECO:0000313" key="4">
    <source>
        <dbReference type="Ensembl" id="ENSCSEP00000014446.1"/>
    </source>
</evidence>
<protein>
    <submittedName>
        <fullName evidence="4">Uncharacterized protein</fullName>
    </submittedName>
</protein>
<accession>A0A3P8VMI3</accession>
<feature type="compositionally biased region" description="Polar residues" evidence="2">
    <location>
        <begin position="913"/>
        <end position="922"/>
    </location>
</feature>
<keyword evidence="3" id="KW-1133">Transmembrane helix</keyword>
<reference evidence="4" key="3">
    <citation type="submission" date="2025-09" db="UniProtKB">
        <authorList>
            <consortium name="Ensembl"/>
        </authorList>
    </citation>
    <scope>IDENTIFICATION</scope>
</reference>
<dbReference type="STRING" id="244447.ENSCSEP00000014446"/>
<feature type="compositionally biased region" description="Polar residues" evidence="2">
    <location>
        <begin position="403"/>
        <end position="416"/>
    </location>
</feature>
<dbReference type="GO" id="GO:0008017">
    <property type="term" value="F:microtubule binding"/>
    <property type="evidence" value="ECO:0007669"/>
    <property type="project" value="TreeGrafter"/>
</dbReference>
<keyword evidence="5" id="KW-1185">Reference proteome</keyword>